<dbReference type="PROSITE" id="PS50096">
    <property type="entry name" value="IQ"/>
    <property type="match status" value="1"/>
</dbReference>
<evidence type="ECO:0000313" key="2">
    <source>
        <dbReference type="Proteomes" id="UP000269145"/>
    </source>
</evidence>
<sequence length="290" mass="32460">MLAARAGRYIVPYVAARYGITPRFRRTAASFTGMAARYATKYAARRIQRSWRGRRKRKRSYRSSPAKRVRLHGIGERVGTTTAKRTTVLNSAGAKIATRALHSLQLTQITHSTSNSIDDRQRNIANIRGFKLCLQIANLLNTANTVNIAVIAPKNDDVSSIGTNDFFRGSAGDRAIDFAVGLTGNQFHCTPINADKYVIMTHKRMILPGIVGQGTITSDYSGHNYRQLNMYVPFKRQVRWDQSADTTPDHGKVFLVYWCDKFMDTAGTTSITDSLETSISAITYWKEPRS</sequence>
<protein>
    <submittedName>
        <fullName evidence="1">Putative capsid protein</fullName>
    </submittedName>
</protein>
<evidence type="ECO:0000313" key="1">
    <source>
        <dbReference type="EMBL" id="AXQ66453.1"/>
    </source>
</evidence>
<keyword evidence="2" id="KW-1185">Reference proteome</keyword>
<accession>A0A385E3T3</accession>
<dbReference type="Proteomes" id="UP000269145">
    <property type="component" value="Segment"/>
</dbReference>
<organism evidence="1 2">
    <name type="scientific">Circoviridae sp</name>
    <dbReference type="NCBI Taxonomy" id="1954248"/>
    <lineage>
        <taxon>Viruses</taxon>
        <taxon>Monodnaviria</taxon>
        <taxon>Shotokuvirae</taxon>
        <taxon>Cressdnaviricota</taxon>
        <taxon>Arfiviricetes</taxon>
        <taxon>Rohanvirales</taxon>
        <taxon>Nenyaviridae</taxon>
        <taxon>Galvornvirus</taxon>
        <taxon>Galvornvirus isengard</taxon>
    </lineage>
</organism>
<reference evidence="1 2" key="1">
    <citation type="submission" date="2018-07" db="EMBL/GenBank/DDBJ databases">
        <title>Uncovering a Universe of Circular DNA Viruses in Animal Metagenomes.</title>
        <authorList>
            <person name="Tisza M."/>
            <person name="Buck C."/>
            <person name="Pastrana D."/>
            <person name="Welch N."/>
            <person name="Peretti A."/>
        </authorList>
    </citation>
    <scope>NUCLEOTIDE SEQUENCE [LARGE SCALE GENOMIC DNA]</scope>
    <source>
        <strain evidence="1">Ctch025</strain>
    </source>
</reference>
<proteinExistence type="predicted"/>
<dbReference type="EMBL" id="MH649205">
    <property type="protein sequence ID" value="AXQ66453.1"/>
    <property type="molecule type" value="Genomic_DNA"/>
</dbReference>
<name>A0A385E3T3_9VIRU</name>